<dbReference type="Proteomes" id="UP000184315">
    <property type="component" value="Unassembled WGS sequence"/>
</dbReference>
<sequence>MNETVYSPQDLSDIVGMSVAHLTRTKDGPIARILETHYWETDRISPDGKSLTEYGLDILENYLSEVGKSGKGINYETWQKSRQEKFAPNESTALTTADQLPLIPVSSYTPQAGEFHLMPFNLTQELEVWATQQANVTKQKTLDFFRQAVTIPAVQGIAEGQAELKEILSKLGV</sequence>
<dbReference type="RefSeq" id="WP_072718892.1">
    <property type="nucleotide sequence ID" value="NZ_LN889796.1"/>
</dbReference>
<reference evidence="2" key="1">
    <citation type="submission" date="2015-10" db="EMBL/GenBank/DDBJ databases">
        <authorList>
            <person name="Regsiter A."/>
            <person name="william w."/>
        </authorList>
    </citation>
    <scope>NUCLEOTIDE SEQUENCE [LARGE SCALE GENOMIC DNA]</scope>
</reference>
<proteinExistence type="predicted"/>
<dbReference type="EMBL" id="CZDF01000148">
    <property type="protein sequence ID" value="CUR32134.1"/>
    <property type="molecule type" value="Genomic_DNA"/>
</dbReference>
<accession>A0A1J1LIT7</accession>
<evidence type="ECO:0000313" key="1">
    <source>
        <dbReference type="EMBL" id="CUR32134.1"/>
    </source>
</evidence>
<gene>
    <name evidence="1" type="ORF">PL9214430106</name>
</gene>
<organism evidence="1 2">
    <name type="scientific">Planktothrix tepida PCC 9214</name>
    <dbReference type="NCBI Taxonomy" id="671072"/>
    <lineage>
        <taxon>Bacteria</taxon>
        <taxon>Bacillati</taxon>
        <taxon>Cyanobacteriota</taxon>
        <taxon>Cyanophyceae</taxon>
        <taxon>Oscillatoriophycideae</taxon>
        <taxon>Oscillatoriales</taxon>
        <taxon>Microcoleaceae</taxon>
        <taxon>Planktothrix</taxon>
    </lineage>
</organism>
<dbReference type="AlphaFoldDB" id="A0A1J1LIT7"/>
<keyword evidence="2" id="KW-1185">Reference proteome</keyword>
<dbReference type="STRING" id="671072.PL9214430106"/>
<evidence type="ECO:0000313" key="2">
    <source>
        <dbReference type="Proteomes" id="UP000184315"/>
    </source>
</evidence>
<protein>
    <submittedName>
        <fullName evidence="1">Uncharacterized protein</fullName>
    </submittedName>
</protein>
<name>A0A1J1LIT7_9CYAN</name>